<dbReference type="EMBL" id="JMSN01000014">
    <property type="protein sequence ID" value="KDN52097.1"/>
    <property type="molecule type" value="Genomic_DNA"/>
</dbReference>
<dbReference type="Gene3D" id="2.30.30.40">
    <property type="entry name" value="SH3 Domains"/>
    <property type="match status" value="1"/>
</dbReference>
<evidence type="ECO:0000259" key="4">
    <source>
        <dbReference type="PROSITE" id="PS50002"/>
    </source>
</evidence>
<feature type="compositionally biased region" description="Low complexity" evidence="3">
    <location>
        <begin position="444"/>
        <end position="487"/>
    </location>
</feature>
<evidence type="ECO:0000256" key="2">
    <source>
        <dbReference type="PROSITE-ProRule" id="PRU00192"/>
    </source>
</evidence>
<feature type="compositionally biased region" description="Low complexity" evidence="3">
    <location>
        <begin position="360"/>
        <end position="375"/>
    </location>
</feature>
<feature type="domain" description="SH3" evidence="4">
    <location>
        <begin position="649"/>
        <end position="719"/>
    </location>
</feature>
<dbReference type="OrthoDB" id="5340910at2759"/>
<dbReference type="CDD" id="cd00174">
    <property type="entry name" value="SH3"/>
    <property type="match status" value="1"/>
</dbReference>
<evidence type="ECO:0000256" key="1">
    <source>
        <dbReference type="ARBA" id="ARBA00022443"/>
    </source>
</evidence>
<organism evidence="5 6">
    <name type="scientific">Tilletiaria anomala (strain ATCC 24038 / CBS 436.72 / UBC 951)</name>
    <dbReference type="NCBI Taxonomy" id="1037660"/>
    <lineage>
        <taxon>Eukaryota</taxon>
        <taxon>Fungi</taxon>
        <taxon>Dikarya</taxon>
        <taxon>Basidiomycota</taxon>
        <taxon>Ustilaginomycotina</taxon>
        <taxon>Exobasidiomycetes</taxon>
        <taxon>Georgefischeriales</taxon>
        <taxon>Tilletiariaceae</taxon>
        <taxon>Tilletiaria</taxon>
    </lineage>
</organism>
<gene>
    <name evidence="5" type="ORF">K437DRAFT_39990</name>
</gene>
<feature type="compositionally biased region" description="Low complexity" evidence="3">
    <location>
        <begin position="532"/>
        <end position="544"/>
    </location>
</feature>
<protein>
    <recommendedName>
        <fullName evidence="4">SH3 domain-containing protein</fullName>
    </recommendedName>
</protein>
<feature type="compositionally biased region" description="Low complexity" evidence="3">
    <location>
        <begin position="321"/>
        <end position="337"/>
    </location>
</feature>
<proteinExistence type="predicted"/>
<feature type="region of interest" description="Disordered" evidence="3">
    <location>
        <begin position="112"/>
        <end position="345"/>
    </location>
</feature>
<reference evidence="5 6" key="1">
    <citation type="submission" date="2014-05" db="EMBL/GenBank/DDBJ databases">
        <title>Draft genome sequence of a rare smut relative, Tilletiaria anomala UBC 951.</title>
        <authorList>
            <consortium name="DOE Joint Genome Institute"/>
            <person name="Toome M."/>
            <person name="Kuo A."/>
            <person name="Henrissat B."/>
            <person name="Lipzen A."/>
            <person name="Tritt A."/>
            <person name="Yoshinaga Y."/>
            <person name="Zane M."/>
            <person name="Barry K."/>
            <person name="Grigoriev I.V."/>
            <person name="Spatafora J.W."/>
            <person name="Aimea M.C."/>
        </authorList>
    </citation>
    <scope>NUCLEOTIDE SEQUENCE [LARGE SCALE GENOMIC DNA]</scope>
    <source>
        <strain evidence="5 6">UBC 951</strain>
    </source>
</reference>
<keyword evidence="6" id="KW-1185">Reference proteome</keyword>
<feature type="compositionally biased region" description="Polar residues" evidence="3">
    <location>
        <begin position="497"/>
        <end position="512"/>
    </location>
</feature>
<dbReference type="STRING" id="1037660.A0A066WDR6"/>
<feature type="compositionally biased region" description="Low complexity" evidence="3">
    <location>
        <begin position="257"/>
        <end position="292"/>
    </location>
</feature>
<dbReference type="RefSeq" id="XP_013244889.1">
    <property type="nucleotide sequence ID" value="XM_013389435.1"/>
</dbReference>
<feature type="region of interest" description="Disordered" evidence="3">
    <location>
        <begin position="360"/>
        <end position="402"/>
    </location>
</feature>
<evidence type="ECO:0000313" key="5">
    <source>
        <dbReference type="EMBL" id="KDN52097.1"/>
    </source>
</evidence>
<comment type="caution">
    <text evidence="5">The sequence shown here is derived from an EMBL/GenBank/DDBJ whole genome shotgun (WGS) entry which is preliminary data.</text>
</comment>
<evidence type="ECO:0000313" key="6">
    <source>
        <dbReference type="Proteomes" id="UP000027361"/>
    </source>
</evidence>
<dbReference type="HOGENOM" id="CLU_379059_0_0_1"/>
<feature type="compositionally biased region" description="Polar residues" evidence="3">
    <location>
        <begin position="1"/>
        <end position="11"/>
    </location>
</feature>
<dbReference type="Proteomes" id="UP000027361">
    <property type="component" value="Unassembled WGS sequence"/>
</dbReference>
<dbReference type="AlphaFoldDB" id="A0A066WDR6"/>
<dbReference type="OMA" id="MSEDAWH"/>
<feature type="region of interest" description="Disordered" evidence="3">
    <location>
        <begin position="1"/>
        <end position="59"/>
    </location>
</feature>
<feature type="region of interest" description="Disordered" evidence="3">
    <location>
        <begin position="580"/>
        <end position="646"/>
    </location>
</feature>
<dbReference type="SMART" id="SM00326">
    <property type="entry name" value="SH3"/>
    <property type="match status" value="1"/>
</dbReference>
<dbReference type="InterPro" id="IPR036028">
    <property type="entry name" value="SH3-like_dom_sf"/>
</dbReference>
<dbReference type="InterPro" id="IPR001452">
    <property type="entry name" value="SH3_domain"/>
</dbReference>
<feature type="compositionally biased region" description="Acidic residues" evidence="3">
    <location>
        <begin position="625"/>
        <end position="645"/>
    </location>
</feature>
<feature type="compositionally biased region" description="Polar residues" evidence="3">
    <location>
        <begin position="50"/>
        <end position="59"/>
    </location>
</feature>
<feature type="region of interest" description="Disordered" evidence="3">
    <location>
        <begin position="414"/>
        <end position="554"/>
    </location>
</feature>
<dbReference type="SUPFAM" id="SSF50044">
    <property type="entry name" value="SH3-domain"/>
    <property type="match status" value="1"/>
</dbReference>
<sequence length="731" mass="74225">MTQALPLSQSEAEVEAAIKQHGADLSTDAPSSASFRTVDAPPSINGLHDSASTSSSVFKDATSSAGLSAALDSTASISQLLKGSLSIDEIPKRTGVTSNPCTKQALSPIAHRQSYGGLPSPSAVNTNSSAEAAMSEDAWHPLMAEPPSSAPPTAGSAEIAYPSPSGGFVPPPTDEEGQAWKLKPAPSGSSRRKSGEGWQALAAGDDLASCVDLSGDGSRDDNSDAGLMAVLPPSAPAERQSMPPPSRARRRDSEYDGPLSLSAPIASSSSDAGAGTGAATAAAARPSPSRDSFGPAMTGTAGVPKRPQSIPSSQETAQLIAGASQSTSSSSFTAPGSHLGSRCGSATNANVSIISAAGAGAVASSSSAPSSTPASRPGSERSDSSWRMQLRHSQLPDVPQEQYALVAKGVNGIDDGVGARANASPSPTGTRSAFAALDQDTLMRAAAKAKGRASGTATSLPIGSSPAFSDGLSSSGSSSLSPYPTGPHEGGAPAATLASNAQQPASSSTRPFPSSAHVGSGGLSAEDSLAPSRYSSRSSNSQSQTDQEAEAMDPVAAAKWREEVAALYAQLRVRDFAFPETDPRHVGARDVSAPQGGGTSALTGTSADGDGEDGNNKNNNNNHNEEEEDWGVDANDAEVDAEGDNGDGLALGVYEVLYAFEAESEHELTCKPGDRVRVVGNLEGGWAVVERVSPGAQEESEEEVKRGLVPESYIGWIGDEDVEETQGQVQE</sequence>
<dbReference type="GeneID" id="25267437"/>
<keyword evidence="1 2" id="KW-0728">SH3 domain</keyword>
<name>A0A066WDR6_TILAU</name>
<feature type="compositionally biased region" description="Low complexity" evidence="3">
    <location>
        <begin position="145"/>
        <end position="157"/>
    </location>
</feature>
<evidence type="ECO:0000256" key="3">
    <source>
        <dbReference type="SAM" id="MobiDB-lite"/>
    </source>
</evidence>
<dbReference type="InParanoid" id="A0A066WDR6"/>
<dbReference type="PROSITE" id="PS50002">
    <property type="entry name" value="SH3"/>
    <property type="match status" value="1"/>
</dbReference>
<accession>A0A066WDR6</accession>
<dbReference type="Pfam" id="PF00018">
    <property type="entry name" value="SH3_1"/>
    <property type="match status" value="1"/>
</dbReference>